<keyword evidence="3" id="KW-1185">Reference proteome</keyword>
<evidence type="ECO:0000313" key="2">
    <source>
        <dbReference type="EMBL" id="PJJ62082.1"/>
    </source>
</evidence>
<evidence type="ECO:0000256" key="1">
    <source>
        <dbReference type="SAM" id="SignalP"/>
    </source>
</evidence>
<dbReference type="PROSITE" id="PS51257">
    <property type="entry name" value="PROKAR_LIPOPROTEIN"/>
    <property type="match status" value="1"/>
</dbReference>
<keyword evidence="2" id="KW-0762">Sugar transport</keyword>
<protein>
    <submittedName>
        <fullName evidence="2">Multiple sugar transport system substrate-binding protein</fullName>
    </submittedName>
</protein>
<evidence type="ECO:0000313" key="3">
    <source>
        <dbReference type="Proteomes" id="UP000230161"/>
    </source>
</evidence>
<dbReference type="EMBL" id="PGFB01000003">
    <property type="protein sequence ID" value="PJJ62082.1"/>
    <property type="molecule type" value="Genomic_DNA"/>
</dbReference>
<dbReference type="SUPFAM" id="SSF53850">
    <property type="entry name" value="Periplasmic binding protein-like II"/>
    <property type="match status" value="1"/>
</dbReference>
<sequence length="426" mass="45774">MTKKLTRSVVGLGAVVALVATLGACSSPGGDGGEGGVTDLTFTWWGDAKRADITNEALAIFNKEHPDIKVTGTFSDWNSYWQKRATEAAGGGLPDVIQMDLSYIREYGQRGVLLDLSPYLDKGIDMSGFNPTLLPSGQIGDATYGVPTSTTDPAFFYNPAVLEATGVELPQADQSWADFKKFIEDVTAAGGGSYYGADDYTGSFKLFTMYLLQNGKKAFTDDGELGFTKDDMAAWWHSVDELRAEKAFFPPERATEVQPNSPFQSGEVAAGFAWSNFLASYTESTKQEQLDVLPIPFDDPSDSGMYTNAAMLMSAAKTTKHPEAVATFIDFWVNSPEVSKLFGTTRGMPATESAAAGTEFNAIDTQVQQYQESIADLITPAGAPPAIGFGSLETEFINLNSAINYGTVSVEDAVDQWFAKAGATQQ</sequence>
<dbReference type="Gene3D" id="3.40.190.10">
    <property type="entry name" value="Periplasmic binding protein-like II"/>
    <property type="match status" value="2"/>
</dbReference>
<feature type="signal peptide" evidence="1">
    <location>
        <begin position="1"/>
        <end position="26"/>
    </location>
</feature>
<keyword evidence="2" id="KW-0813">Transport</keyword>
<organism evidence="2 3">
    <name type="scientific">Compostimonas suwonensis</name>
    <dbReference type="NCBI Taxonomy" id="1048394"/>
    <lineage>
        <taxon>Bacteria</taxon>
        <taxon>Bacillati</taxon>
        <taxon>Actinomycetota</taxon>
        <taxon>Actinomycetes</taxon>
        <taxon>Micrococcales</taxon>
        <taxon>Microbacteriaceae</taxon>
        <taxon>Compostimonas</taxon>
    </lineage>
</organism>
<dbReference type="Proteomes" id="UP000230161">
    <property type="component" value="Unassembled WGS sequence"/>
</dbReference>
<accession>A0A2M9BVW7</accession>
<comment type="caution">
    <text evidence="2">The sequence shown here is derived from an EMBL/GenBank/DDBJ whole genome shotgun (WGS) entry which is preliminary data.</text>
</comment>
<dbReference type="InterPro" id="IPR006059">
    <property type="entry name" value="SBP"/>
</dbReference>
<reference evidence="2 3" key="1">
    <citation type="submission" date="2017-11" db="EMBL/GenBank/DDBJ databases">
        <title>Genomic Encyclopedia of Archaeal and Bacterial Type Strains, Phase II (KMG-II): From Individual Species to Whole Genera.</title>
        <authorList>
            <person name="Goeker M."/>
        </authorList>
    </citation>
    <scope>NUCLEOTIDE SEQUENCE [LARGE SCALE GENOMIC DNA]</scope>
    <source>
        <strain evidence="2 3">DSM 25625</strain>
    </source>
</reference>
<dbReference type="RefSeq" id="WP_157802890.1">
    <property type="nucleotide sequence ID" value="NZ_PGFB01000003.1"/>
</dbReference>
<dbReference type="Pfam" id="PF13416">
    <property type="entry name" value="SBP_bac_8"/>
    <property type="match status" value="1"/>
</dbReference>
<feature type="chain" id="PRO_5014909307" evidence="1">
    <location>
        <begin position="27"/>
        <end position="426"/>
    </location>
</feature>
<keyword evidence="1" id="KW-0732">Signal</keyword>
<dbReference type="PANTHER" id="PTHR43649">
    <property type="entry name" value="ARABINOSE-BINDING PROTEIN-RELATED"/>
    <property type="match status" value="1"/>
</dbReference>
<name>A0A2M9BVW7_9MICO</name>
<dbReference type="CDD" id="cd13585">
    <property type="entry name" value="PBP2_TMBP_like"/>
    <property type="match status" value="1"/>
</dbReference>
<dbReference type="OrthoDB" id="7918484at2"/>
<dbReference type="PANTHER" id="PTHR43649:SF12">
    <property type="entry name" value="DIACETYLCHITOBIOSE BINDING PROTEIN DASA"/>
    <property type="match status" value="1"/>
</dbReference>
<dbReference type="InterPro" id="IPR050490">
    <property type="entry name" value="Bact_solute-bd_prot1"/>
</dbReference>
<gene>
    <name evidence="2" type="ORF">CLV54_1875</name>
</gene>
<proteinExistence type="predicted"/>
<dbReference type="AlphaFoldDB" id="A0A2M9BVW7"/>